<dbReference type="RefSeq" id="WP_340356382.1">
    <property type="nucleotide sequence ID" value="NZ_JBBKZU010000003.1"/>
</dbReference>
<evidence type="ECO:0000256" key="4">
    <source>
        <dbReference type="SAM" id="Coils"/>
    </source>
</evidence>
<feature type="domain" description="HAMP" evidence="7">
    <location>
        <begin position="213"/>
        <end position="265"/>
    </location>
</feature>
<dbReference type="InterPro" id="IPR051310">
    <property type="entry name" value="MCP_chemotaxis"/>
</dbReference>
<reference evidence="8 9" key="1">
    <citation type="submission" date="2024-03" db="EMBL/GenBank/DDBJ databases">
        <title>Novel species of the genus Variovorax.</title>
        <authorList>
            <person name="Liu Q."/>
            <person name="Xin Y.-H."/>
        </authorList>
    </citation>
    <scope>NUCLEOTIDE SEQUENCE [LARGE SCALE GENOMIC DNA]</scope>
    <source>
        <strain evidence="8 9">KACC 18899</strain>
    </source>
</reference>
<dbReference type="EMBL" id="JBBKZU010000003">
    <property type="protein sequence ID" value="MEJ8811068.1"/>
    <property type="molecule type" value="Genomic_DNA"/>
</dbReference>
<dbReference type="CDD" id="cd19411">
    <property type="entry name" value="MCP2201-like_sensor"/>
    <property type="match status" value="1"/>
</dbReference>
<keyword evidence="1" id="KW-0488">Methylation</keyword>
<gene>
    <name evidence="8" type="ORF">WKW77_08300</name>
</gene>
<feature type="transmembrane region" description="Helical" evidence="5">
    <location>
        <begin position="12"/>
        <end position="35"/>
    </location>
</feature>
<keyword evidence="9" id="KW-1185">Reference proteome</keyword>
<protein>
    <submittedName>
        <fullName evidence="8">Methyl-accepting chemotaxis protein</fullName>
    </submittedName>
</protein>
<dbReference type="InterPro" id="IPR047347">
    <property type="entry name" value="YvaQ-like_sensor"/>
</dbReference>
<dbReference type="SMART" id="SM00283">
    <property type="entry name" value="MA"/>
    <property type="match status" value="1"/>
</dbReference>
<dbReference type="Pfam" id="PF00672">
    <property type="entry name" value="HAMP"/>
    <property type="match status" value="1"/>
</dbReference>
<dbReference type="SUPFAM" id="SSF58104">
    <property type="entry name" value="Methyl-accepting chemotaxis protein (MCP) signaling domain"/>
    <property type="match status" value="1"/>
</dbReference>
<evidence type="ECO:0000256" key="3">
    <source>
        <dbReference type="PROSITE-ProRule" id="PRU00284"/>
    </source>
</evidence>
<evidence type="ECO:0000313" key="9">
    <source>
        <dbReference type="Proteomes" id="UP001365846"/>
    </source>
</evidence>
<evidence type="ECO:0000259" key="7">
    <source>
        <dbReference type="PROSITE" id="PS50885"/>
    </source>
</evidence>
<feature type="domain" description="Methyl-accepting transducer" evidence="6">
    <location>
        <begin position="270"/>
        <end position="499"/>
    </location>
</feature>
<sequence length="518" mass="54626">MTSLSNLKIGSRLGLGFTLVLVFMAAIAALGVNALSNQNDRLDRIVNDNNVKIAAVNAMLTTIRDIATYGTELVLINDEAGISAQMKKIAGARERFAEANKALRKLVTSAEGKANLVKVDEALAVAAPLSEQLIELARQNRNDEATQLLMTKFAPAVRATLTALDELNAHQVKRADGINAEALADYQRARSVVIGLGVLAVLLGAGVAWLITRSITQPIRQAVKVAETVAAGDITSRIEVHSKDETGQLMHALREMNNSLVKIVGEVRNGTDTIATASSQIASGNQDLSSRTEEQASSLEETAASMEELTSTVKQNADNARQANQLAVSASEVAVRGGSAVSQVVDTMGSINASSRKIVDIIGVIDGIAFQTNILALNAAVEAARAGEQGRGFAVVASEVRSLAQRSAAAAKEIKTLIDDSVEKVEEGTRQVAEAGRTMDEIVESVKRVTDIMGEITAASQEQTSGIEQVNQAITQMDQVTQQNAALVEEASAAAQALQEQAGSLSQVVGVFRLAHEA</sequence>
<feature type="transmembrane region" description="Helical" evidence="5">
    <location>
        <begin position="192"/>
        <end position="211"/>
    </location>
</feature>
<evidence type="ECO:0000256" key="5">
    <source>
        <dbReference type="SAM" id="Phobius"/>
    </source>
</evidence>
<dbReference type="Gene3D" id="1.10.287.950">
    <property type="entry name" value="Methyl-accepting chemotaxis protein"/>
    <property type="match status" value="1"/>
</dbReference>
<dbReference type="InterPro" id="IPR024478">
    <property type="entry name" value="HlyB_4HB_MCP"/>
</dbReference>
<dbReference type="InterPro" id="IPR004089">
    <property type="entry name" value="MCPsignal_dom"/>
</dbReference>
<keyword evidence="3" id="KW-0807">Transducer</keyword>
<dbReference type="InterPro" id="IPR003660">
    <property type="entry name" value="HAMP_dom"/>
</dbReference>
<dbReference type="CDD" id="cd11386">
    <property type="entry name" value="MCP_signal"/>
    <property type="match status" value="1"/>
</dbReference>
<comment type="similarity">
    <text evidence="2">Belongs to the methyl-accepting chemotaxis (MCP) protein family.</text>
</comment>
<proteinExistence type="inferred from homology"/>
<accession>A0ABU8VBN3</accession>
<keyword evidence="5" id="KW-0812">Transmembrane</keyword>
<dbReference type="Proteomes" id="UP001365846">
    <property type="component" value="Unassembled WGS sequence"/>
</dbReference>
<keyword evidence="5" id="KW-1133">Transmembrane helix</keyword>
<evidence type="ECO:0000256" key="2">
    <source>
        <dbReference type="ARBA" id="ARBA00029447"/>
    </source>
</evidence>
<name>A0ABU8VBN3_9BURK</name>
<evidence type="ECO:0000259" key="6">
    <source>
        <dbReference type="PROSITE" id="PS50111"/>
    </source>
</evidence>
<keyword evidence="5" id="KW-0472">Membrane</keyword>
<dbReference type="InterPro" id="IPR004090">
    <property type="entry name" value="Chemotax_Me-accpt_rcpt"/>
</dbReference>
<dbReference type="PROSITE" id="PS50885">
    <property type="entry name" value="HAMP"/>
    <property type="match status" value="1"/>
</dbReference>
<dbReference type="PANTHER" id="PTHR43531">
    <property type="entry name" value="PROTEIN ICFG"/>
    <property type="match status" value="1"/>
</dbReference>
<comment type="caution">
    <text evidence="8">The sequence shown here is derived from an EMBL/GenBank/DDBJ whole genome shotgun (WGS) entry which is preliminary data.</text>
</comment>
<dbReference type="CDD" id="cd06225">
    <property type="entry name" value="HAMP"/>
    <property type="match status" value="1"/>
</dbReference>
<dbReference type="SMART" id="SM00304">
    <property type="entry name" value="HAMP"/>
    <property type="match status" value="1"/>
</dbReference>
<dbReference type="PANTHER" id="PTHR43531:SF14">
    <property type="entry name" value="METHYL-ACCEPTING CHEMOTAXIS PROTEIN I-RELATED"/>
    <property type="match status" value="1"/>
</dbReference>
<dbReference type="PRINTS" id="PR00260">
    <property type="entry name" value="CHEMTRNSDUCR"/>
</dbReference>
<evidence type="ECO:0000313" key="8">
    <source>
        <dbReference type="EMBL" id="MEJ8811068.1"/>
    </source>
</evidence>
<keyword evidence="4" id="KW-0175">Coiled coil</keyword>
<feature type="coiled-coil region" evidence="4">
    <location>
        <begin position="470"/>
        <end position="508"/>
    </location>
</feature>
<dbReference type="Pfam" id="PF12729">
    <property type="entry name" value="4HB_MCP_1"/>
    <property type="match status" value="1"/>
</dbReference>
<dbReference type="PROSITE" id="PS50111">
    <property type="entry name" value="CHEMOTAXIS_TRANSDUC_2"/>
    <property type="match status" value="1"/>
</dbReference>
<dbReference type="Pfam" id="PF00015">
    <property type="entry name" value="MCPsignal"/>
    <property type="match status" value="1"/>
</dbReference>
<organism evidence="8 9">
    <name type="scientific">Variovorax ureilyticus</name>
    <dbReference type="NCBI Taxonomy" id="1836198"/>
    <lineage>
        <taxon>Bacteria</taxon>
        <taxon>Pseudomonadati</taxon>
        <taxon>Pseudomonadota</taxon>
        <taxon>Betaproteobacteria</taxon>
        <taxon>Burkholderiales</taxon>
        <taxon>Comamonadaceae</taxon>
        <taxon>Variovorax</taxon>
    </lineage>
</organism>
<dbReference type="Gene3D" id="6.10.340.10">
    <property type="match status" value="1"/>
</dbReference>
<evidence type="ECO:0000256" key="1">
    <source>
        <dbReference type="ARBA" id="ARBA00022481"/>
    </source>
</evidence>